<evidence type="ECO:0000313" key="1">
    <source>
        <dbReference type="EMBL" id="KAK3712706.1"/>
    </source>
</evidence>
<name>A0ACC3N9H1_9PEZI</name>
<gene>
    <name evidence="1" type="ORF">LTR37_008970</name>
</gene>
<dbReference type="Proteomes" id="UP001281147">
    <property type="component" value="Unassembled WGS sequence"/>
</dbReference>
<accession>A0ACC3N9H1</accession>
<organism evidence="1 2">
    <name type="scientific">Vermiconidia calcicola</name>
    <dbReference type="NCBI Taxonomy" id="1690605"/>
    <lineage>
        <taxon>Eukaryota</taxon>
        <taxon>Fungi</taxon>
        <taxon>Dikarya</taxon>
        <taxon>Ascomycota</taxon>
        <taxon>Pezizomycotina</taxon>
        <taxon>Dothideomycetes</taxon>
        <taxon>Dothideomycetidae</taxon>
        <taxon>Mycosphaerellales</taxon>
        <taxon>Extremaceae</taxon>
        <taxon>Vermiconidia</taxon>
    </lineage>
</organism>
<comment type="caution">
    <text evidence="1">The sequence shown here is derived from an EMBL/GenBank/DDBJ whole genome shotgun (WGS) entry which is preliminary data.</text>
</comment>
<reference evidence="1" key="1">
    <citation type="submission" date="2023-07" db="EMBL/GenBank/DDBJ databases">
        <title>Black Yeasts Isolated from many extreme environments.</title>
        <authorList>
            <person name="Coleine C."/>
            <person name="Stajich J.E."/>
            <person name="Selbmann L."/>
        </authorList>
    </citation>
    <scope>NUCLEOTIDE SEQUENCE</scope>
    <source>
        <strain evidence="1">CCFEE 5714</strain>
    </source>
</reference>
<sequence length="142" mass="16094">MLEVRTLRVPHKCKARPALDRGANQEELMVIEWYLKGFETDLLDTIKTEPSSAEDDGFDSSLKSPNDNDDDHHNSSENEIELDFKVEDEDNTDAFGDLDDGLNKGSVLRKDWLLRCQRLGESAMLGWEVVVSVRLSFLPLAL</sequence>
<dbReference type="EMBL" id="JAUTXU010000068">
    <property type="protein sequence ID" value="KAK3712706.1"/>
    <property type="molecule type" value="Genomic_DNA"/>
</dbReference>
<keyword evidence="2" id="KW-1185">Reference proteome</keyword>
<evidence type="ECO:0000313" key="2">
    <source>
        <dbReference type="Proteomes" id="UP001281147"/>
    </source>
</evidence>
<protein>
    <submittedName>
        <fullName evidence="1">Uncharacterized protein</fullName>
    </submittedName>
</protein>
<proteinExistence type="predicted"/>